<feature type="region of interest" description="Disordered" evidence="2">
    <location>
        <begin position="1"/>
        <end position="35"/>
    </location>
</feature>
<proteinExistence type="inferred from homology"/>
<feature type="domain" description="SUF system FeS cluster assembly SufBD core" evidence="3">
    <location>
        <begin position="155"/>
        <end position="377"/>
    </location>
</feature>
<accession>A0A2S3Z817</accession>
<dbReference type="RefSeq" id="WP_103431856.1">
    <property type="nucleotide sequence ID" value="NZ_PPXF01000058.1"/>
</dbReference>
<organism evidence="4 5">
    <name type="scientific">Cryobacterium zongtaii</name>
    <dbReference type="NCBI Taxonomy" id="1259217"/>
    <lineage>
        <taxon>Bacteria</taxon>
        <taxon>Bacillati</taxon>
        <taxon>Actinomycetota</taxon>
        <taxon>Actinomycetes</taxon>
        <taxon>Micrococcales</taxon>
        <taxon>Microbacteriaceae</taxon>
        <taxon>Cryobacterium</taxon>
    </lineage>
</organism>
<dbReference type="PANTHER" id="PTHR43575">
    <property type="entry name" value="PROTEIN ABCI7, CHLOROPLASTIC"/>
    <property type="match status" value="1"/>
</dbReference>
<evidence type="ECO:0000256" key="2">
    <source>
        <dbReference type="SAM" id="MobiDB-lite"/>
    </source>
</evidence>
<evidence type="ECO:0000313" key="4">
    <source>
        <dbReference type="EMBL" id="POH61705.1"/>
    </source>
</evidence>
<dbReference type="Proteomes" id="UP000237104">
    <property type="component" value="Unassembled WGS sequence"/>
</dbReference>
<name>A0A2S3Z817_9MICO</name>
<dbReference type="NCBIfam" id="TIGR01981">
    <property type="entry name" value="sufD"/>
    <property type="match status" value="1"/>
</dbReference>
<dbReference type="InterPro" id="IPR000825">
    <property type="entry name" value="SUF_FeS_clus_asmbl_SufBD_core"/>
</dbReference>
<dbReference type="OrthoDB" id="9803529at2"/>
<comment type="similarity">
    <text evidence="1">Belongs to the iron-sulfur cluster assembly SufBD family.</text>
</comment>
<evidence type="ECO:0000256" key="1">
    <source>
        <dbReference type="ARBA" id="ARBA00043967"/>
    </source>
</evidence>
<comment type="caution">
    <text evidence="4">The sequence shown here is derived from an EMBL/GenBank/DDBJ whole genome shotgun (WGS) entry which is preliminary data.</text>
</comment>
<dbReference type="PANTHER" id="PTHR43575:SF1">
    <property type="entry name" value="PROTEIN ABCI7, CHLOROPLASTIC"/>
    <property type="match status" value="1"/>
</dbReference>
<dbReference type="InterPro" id="IPR011542">
    <property type="entry name" value="SUF_FeS_clus_asmbl_SufD"/>
</dbReference>
<dbReference type="Pfam" id="PF01458">
    <property type="entry name" value="SUFBD_core"/>
    <property type="match status" value="1"/>
</dbReference>
<protein>
    <submittedName>
        <fullName evidence="4">Fe-S cluster assembly protein SufD</fullName>
    </submittedName>
</protein>
<dbReference type="InterPro" id="IPR055346">
    <property type="entry name" value="Fe-S_cluster_assembly_SufBD"/>
</dbReference>
<evidence type="ECO:0000313" key="5">
    <source>
        <dbReference type="Proteomes" id="UP000237104"/>
    </source>
</evidence>
<dbReference type="InterPro" id="IPR037284">
    <property type="entry name" value="SUF_FeS_clus_asmbl_SufBD_sf"/>
</dbReference>
<gene>
    <name evidence="4" type="primary">sufD</name>
    <name evidence="4" type="ORF">C3B59_13935</name>
</gene>
<sequence length="408" mass="43383">MSAASTSTAPTSSPTSSEALPTAEQHGIKEHSDGRFGFVPVQTRSARFKSFDVADFPAVTGREAVWKLSPVAKFTDLTGGVLDGSAYDIDTASHADVDVSWVDRADSRIGTAGAPEERAAANAWSSFEAALAITVSGEEAKEVTLTRANLGSAPRAAHTIIEARPFSQAVVILQNTGDARISENVEIIVGESANLTVVTVQEWSADAVQLANHFATIGRDARLKHVVVSLGGGIVRVNPSVHLAGQGSDTELFGLYFADAGQHLEQQVYVNHDAPNSRSRVTYKGALQGAGARTVWIGDVLIGRTAPGTDSYEQNRNLVLTEGTRADSIPNLEIETGDILGAGHASATGRFDDEQLFYLQSRGIGEIEARRLVVRGFLSEIVQHIGSKPLEERLQGAIEDELRGTEGN</sequence>
<dbReference type="GO" id="GO:0016226">
    <property type="term" value="P:iron-sulfur cluster assembly"/>
    <property type="evidence" value="ECO:0007669"/>
    <property type="project" value="InterPro"/>
</dbReference>
<dbReference type="EMBL" id="PPXF01000058">
    <property type="protein sequence ID" value="POH61705.1"/>
    <property type="molecule type" value="Genomic_DNA"/>
</dbReference>
<dbReference type="SUPFAM" id="SSF101960">
    <property type="entry name" value="Stabilizer of iron transporter SufD"/>
    <property type="match status" value="1"/>
</dbReference>
<reference evidence="4 5" key="1">
    <citation type="submission" date="2018-01" db="EMBL/GenBank/DDBJ databases">
        <title>Cryobacterium sp. nov., from glaciers in China.</title>
        <authorList>
            <person name="Liu Q."/>
            <person name="Xin Y.-H."/>
        </authorList>
    </citation>
    <scope>NUCLEOTIDE SEQUENCE [LARGE SCALE GENOMIC DNA]</scope>
    <source>
        <strain evidence="4 5">TMB1-8</strain>
    </source>
</reference>
<evidence type="ECO:0000259" key="3">
    <source>
        <dbReference type="Pfam" id="PF01458"/>
    </source>
</evidence>
<feature type="compositionally biased region" description="Low complexity" evidence="2">
    <location>
        <begin position="1"/>
        <end position="23"/>
    </location>
</feature>
<dbReference type="AlphaFoldDB" id="A0A2S3Z817"/>